<name>A0ABS7GC12_9BACT</name>
<reference evidence="1 2" key="1">
    <citation type="submission" date="2021-08" db="EMBL/GenBank/DDBJ databases">
        <title>The genome sequence of Chitinophaga sp. B61.</title>
        <authorList>
            <person name="Zhang X."/>
        </authorList>
    </citation>
    <scope>NUCLEOTIDE SEQUENCE [LARGE SCALE GENOMIC DNA]</scope>
    <source>
        <strain evidence="1 2">B61</strain>
    </source>
</reference>
<accession>A0ABS7GC12</accession>
<gene>
    <name evidence="1" type="ORF">K1Y79_12820</name>
</gene>
<dbReference type="RefSeq" id="WP_220250431.1">
    <property type="nucleotide sequence ID" value="NZ_JAICCF010000002.1"/>
</dbReference>
<organism evidence="1 2">
    <name type="scientific">Chitinophaga rhizophila</name>
    <dbReference type="NCBI Taxonomy" id="2866212"/>
    <lineage>
        <taxon>Bacteria</taxon>
        <taxon>Pseudomonadati</taxon>
        <taxon>Bacteroidota</taxon>
        <taxon>Chitinophagia</taxon>
        <taxon>Chitinophagales</taxon>
        <taxon>Chitinophagaceae</taxon>
        <taxon>Chitinophaga</taxon>
    </lineage>
</organism>
<dbReference type="EMBL" id="JAICCF010000002">
    <property type="protein sequence ID" value="MBW8685212.1"/>
    <property type="molecule type" value="Genomic_DNA"/>
</dbReference>
<keyword evidence="2" id="KW-1185">Reference proteome</keyword>
<proteinExistence type="predicted"/>
<protein>
    <recommendedName>
        <fullName evidence="3">DUF551 domain-containing protein</fullName>
    </recommendedName>
</protein>
<comment type="caution">
    <text evidence="1">The sequence shown here is derived from an EMBL/GenBank/DDBJ whole genome shotgun (WGS) entry which is preliminary data.</text>
</comment>
<sequence>MNWMPYPGQKPEESGNYVVSIRKPFEHGEYVFNYVSHYDRETDCWFKKDLFDDKQPKGEEITQIVVGWIAELPNYLG</sequence>
<evidence type="ECO:0000313" key="1">
    <source>
        <dbReference type="EMBL" id="MBW8685212.1"/>
    </source>
</evidence>
<evidence type="ECO:0000313" key="2">
    <source>
        <dbReference type="Proteomes" id="UP000812961"/>
    </source>
</evidence>
<dbReference type="Proteomes" id="UP000812961">
    <property type="component" value="Unassembled WGS sequence"/>
</dbReference>
<evidence type="ECO:0008006" key="3">
    <source>
        <dbReference type="Google" id="ProtNLM"/>
    </source>
</evidence>